<protein>
    <recommendedName>
        <fullName evidence="2">glutaminase</fullName>
        <ecNumber evidence="2">3.5.1.2</ecNumber>
    </recommendedName>
</protein>
<name>A0ABY7E3C3_MYAAR</name>
<dbReference type="Proteomes" id="UP001164746">
    <property type="component" value="Chromosome 4"/>
</dbReference>
<accession>A0ABY7E3C3</accession>
<dbReference type="SUPFAM" id="SSF52317">
    <property type="entry name" value="Class I glutamine amidotransferase-like"/>
    <property type="match status" value="1"/>
</dbReference>
<dbReference type="NCBIfam" id="TIGR03800">
    <property type="entry name" value="PLP_synth_Pdx2"/>
    <property type="match status" value="1"/>
</dbReference>
<evidence type="ECO:0000256" key="4">
    <source>
        <dbReference type="ARBA" id="ARBA00022962"/>
    </source>
</evidence>
<keyword evidence="8" id="KW-1185">Reference proteome</keyword>
<keyword evidence="5" id="KW-0456">Lyase</keyword>
<evidence type="ECO:0000256" key="3">
    <source>
        <dbReference type="ARBA" id="ARBA00022801"/>
    </source>
</evidence>
<dbReference type="CDD" id="cd01749">
    <property type="entry name" value="GATase1_PB"/>
    <property type="match status" value="1"/>
</dbReference>
<evidence type="ECO:0000256" key="5">
    <source>
        <dbReference type="ARBA" id="ARBA00023239"/>
    </source>
</evidence>
<dbReference type="Gene3D" id="3.40.50.880">
    <property type="match status" value="1"/>
</dbReference>
<dbReference type="EMBL" id="CP111015">
    <property type="protein sequence ID" value="WAR03456.1"/>
    <property type="molecule type" value="Genomic_DNA"/>
</dbReference>
<dbReference type="Pfam" id="PF01174">
    <property type="entry name" value="SNO"/>
    <property type="match status" value="1"/>
</dbReference>
<dbReference type="PROSITE" id="PS51130">
    <property type="entry name" value="PDXT_SNO_2"/>
    <property type="match status" value="1"/>
</dbReference>
<proteinExistence type="inferred from homology"/>
<comment type="catalytic activity">
    <reaction evidence="6">
        <text>L-glutamine + H2O = L-glutamate + NH4(+)</text>
        <dbReference type="Rhea" id="RHEA:15889"/>
        <dbReference type="ChEBI" id="CHEBI:15377"/>
        <dbReference type="ChEBI" id="CHEBI:28938"/>
        <dbReference type="ChEBI" id="CHEBI:29985"/>
        <dbReference type="ChEBI" id="CHEBI:58359"/>
        <dbReference type="EC" id="3.5.1.2"/>
    </reaction>
</comment>
<keyword evidence="4" id="KW-0315">Glutamine amidotransferase</keyword>
<gene>
    <name evidence="7" type="ORF">MAR_010014</name>
</gene>
<evidence type="ECO:0000256" key="2">
    <source>
        <dbReference type="ARBA" id="ARBA00012918"/>
    </source>
</evidence>
<dbReference type="InterPro" id="IPR029062">
    <property type="entry name" value="Class_I_gatase-like"/>
</dbReference>
<evidence type="ECO:0000256" key="6">
    <source>
        <dbReference type="ARBA" id="ARBA00049534"/>
    </source>
</evidence>
<dbReference type="InterPro" id="IPR002161">
    <property type="entry name" value="PdxT/SNO"/>
</dbReference>
<dbReference type="PROSITE" id="PS01236">
    <property type="entry name" value="PDXT_SNO_1"/>
    <property type="match status" value="1"/>
</dbReference>
<comment type="similarity">
    <text evidence="1">Belongs to the glutaminase PdxT/SNO family.</text>
</comment>
<sequence length="229" mass="25052">MPLAGTSHTDVSPVNVGILEVQGAFMEHKVSLQKAASSLDLEIHVHGIRTAGDITDSLEGLIIPGGESTTISIYLKRNNMEDVLRKWVLNERHVTWGTCAGMILLAKVTENQKLGGQTSLGVMDMDVSRNFFGRQLQSFEAPVSITDKHFSVVTGYDTFPGVFIRAPAIVKVLSSDVQVLATTRAPDAEDDVIVAAKQGNVITSAFHPELTEDCSWHMYFLQTIILKRT</sequence>
<reference evidence="7" key="1">
    <citation type="submission" date="2022-11" db="EMBL/GenBank/DDBJ databases">
        <title>Centuries of genome instability and evolution in soft-shell clam transmissible cancer (bioRxiv).</title>
        <authorList>
            <person name="Hart S.F.M."/>
            <person name="Yonemitsu M.A."/>
            <person name="Giersch R.M."/>
            <person name="Beal B.F."/>
            <person name="Arriagada G."/>
            <person name="Davis B.W."/>
            <person name="Ostrander E.A."/>
            <person name="Goff S.P."/>
            <person name="Metzger M.J."/>
        </authorList>
    </citation>
    <scope>NUCLEOTIDE SEQUENCE</scope>
    <source>
        <strain evidence="7">MELC-2E11</strain>
        <tissue evidence="7">Siphon/mantle</tissue>
    </source>
</reference>
<dbReference type="EC" id="3.5.1.2" evidence="2"/>
<dbReference type="PANTHER" id="PTHR31559:SF0">
    <property type="entry name" value="PYRIDOXAL 5'-PHOSPHATE SYNTHASE SUBUNIT SNO1-RELATED"/>
    <property type="match status" value="1"/>
</dbReference>
<organism evidence="7 8">
    <name type="scientific">Mya arenaria</name>
    <name type="common">Soft-shell clam</name>
    <dbReference type="NCBI Taxonomy" id="6604"/>
    <lineage>
        <taxon>Eukaryota</taxon>
        <taxon>Metazoa</taxon>
        <taxon>Spiralia</taxon>
        <taxon>Lophotrochozoa</taxon>
        <taxon>Mollusca</taxon>
        <taxon>Bivalvia</taxon>
        <taxon>Autobranchia</taxon>
        <taxon>Heteroconchia</taxon>
        <taxon>Euheterodonta</taxon>
        <taxon>Imparidentia</taxon>
        <taxon>Neoheterodontei</taxon>
        <taxon>Myida</taxon>
        <taxon>Myoidea</taxon>
        <taxon>Myidae</taxon>
        <taxon>Mya</taxon>
    </lineage>
</organism>
<dbReference type="PROSITE" id="PS51273">
    <property type="entry name" value="GATASE_TYPE_1"/>
    <property type="match status" value="1"/>
</dbReference>
<dbReference type="InterPro" id="IPR021196">
    <property type="entry name" value="PdxT/SNO_CS"/>
</dbReference>
<evidence type="ECO:0000256" key="1">
    <source>
        <dbReference type="ARBA" id="ARBA00008345"/>
    </source>
</evidence>
<dbReference type="PANTHER" id="PTHR31559">
    <property type="entry name" value="PYRIDOXAL 5'-PHOSPHATE SYNTHASE SUBUNIT SNO"/>
    <property type="match status" value="1"/>
</dbReference>
<dbReference type="PIRSF" id="PIRSF005639">
    <property type="entry name" value="Glut_amidoT_SNO"/>
    <property type="match status" value="1"/>
</dbReference>
<evidence type="ECO:0000313" key="8">
    <source>
        <dbReference type="Proteomes" id="UP001164746"/>
    </source>
</evidence>
<keyword evidence="3" id="KW-0378">Hydrolase</keyword>
<evidence type="ECO:0000313" key="7">
    <source>
        <dbReference type="EMBL" id="WAR03456.1"/>
    </source>
</evidence>